<evidence type="ECO:0000313" key="10">
    <source>
        <dbReference type="Proteomes" id="UP000035548"/>
    </source>
</evidence>
<dbReference type="CDD" id="cd06173">
    <property type="entry name" value="MFS_MefA_like"/>
    <property type="match status" value="1"/>
</dbReference>
<dbReference type="STRING" id="1072256.CUTER_00335"/>
<feature type="transmembrane region" description="Helical" evidence="7">
    <location>
        <begin position="21"/>
        <end position="45"/>
    </location>
</feature>
<evidence type="ECO:0000256" key="5">
    <source>
        <dbReference type="ARBA" id="ARBA00022989"/>
    </source>
</evidence>
<evidence type="ECO:0000256" key="2">
    <source>
        <dbReference type="ARBA" id="ARBA00022448"/>
    </source>
</evidence>
<evidence type="ECO:0000256" key="6">
    <source>
        <dbReference type="ARBA" id="ARBA00023136"/>
    </source>
</evidence>
<dbReference type="Gene3D" id="1.20.1250.20">
    <property type="entry name" value="MFS general substrate transporter like domains"/>
    <property type="match status" value="1"/>
</dbReference>
<comment type="subcellular location">
    <subcellularLocation>
        <location evidence="1">Cell inner membrane</location>
        <topology evidence="1">Multi-pass membrane protein</topology>
    </subcellularLocation>
</comment>
<dbReference type="GO" id="GO:0022857">
    <property type="term" value="F:transmembrane transporter activity"/>
    <property type="evidence" value="ECO:0007669"/>
    <property type="project" value="InterPro"/>
</dbReference>
<dbReference type="InterPro" id="IPR036259">
    <property type="entry name" value="MFS_trans_sf"/>
</dbReference>
<keyword evidence="6 7" id="KW-0472">Membrane</keyword>
<feature type="transmembrane region" description="Helical" evidence="7">
    <location>
        <begin position="82"/>
        <end position="101"/>
    </location>
</feature>
<dbReference type="OrthoDB" id="5494559at2"/>
<dbReference type="EMBL" id="CP011546">
    <property type="protein sequence ID" value="AKK10096.1"/>
    <property type="molecule type" value="Genomic_DNA"/>
</dbReference>
<reference evidence="9 10" key="1">
    <citation type="journal article" date="2015" name="Genome Announc.">
        <title>Virulence Factor Genes Detected in the Complete Genome Sequence of Corynebacterium uterequi DSM 45634, Isolated from the Uterus of a Maiden Mare.</title>
        <authorList>
            <person name="Ruckert C."/>
            <person name="Kriete M."/>
            <person name="Jaenicke S."/>
            <person name="Winkler A."/>
            <person name="Tauch A."/>
        </authorList>
    </citation>
    <scope>NUCLEOTIDE SEQUENCE [LARGE SCALE GENOMIC DNA]</scope>
    <source>
        <strain evidence="9 10">DSM 45634</strain>
    </source>
</reference>
<name>A0A0G3H9P5_9CORY</name>
<feature type="transmembrane region" description="Helical" evidence="7">
    <location>
        <begin position="380"/>
        <end position="400"/>
    </location>
</feature>
<evidence type="ECO:0000256" key="7">
    <source>
        <dbReference type="SAM" id="Phobius"/>
    </source>
</evidence>
<feature type="transmembrane region" description="Helical" evidence="7">
    <location>
        <begin position="175"/>
        <end position="195"/>
    </location>
</feature>
<dbReference type="Proteomes" id="UP000035548">
    <property type="component" value="Chromosome"/>
</dbReference>
<dbReference type="GO" id="GO:0005886">
    <property type="term" value="C:plasma membrane"/>
    <property type="evidence" value="ECO:0007669"/>
    <property type="project" value="UniProtKB-SubCell"/>
</dbReference>
<dbReference type="PROSITE" id="PS50850">
    <property type="entry name" value="MFS"/>
    <property type="match status" value="1"/>
</dbReference>
<evidence type="ECO:0000259" key="8">
    <source>
        <dbReference type="PROSITE" id="PS50850"/>
    </source>
</evidence>
<evidence type="ECO:0000256" key="1">
    <source>
        <dbReference type="ARBA" id="ARBA00004429"/>
    </source>
</evidence>
<keyword evidence="3" id="KW-1003">Cell membrane</keyword>
<dbReference type="SUPFAM" id="SSF103473">
    <property type="entry name" value="MFS general substrate transporter"/>
    <property type="match status" value="1"/>
</dbReference>
<feature type="transmembrane region" description="Helical" evidence="7">
    <location>
        <begin position="355"/>
        <end position="374"/>
    </location>
</feature>
<dbReference type="KEGG" id="cut:CUTER_00335"/>
<reference evidence="10" key="2">
    <citation type="submission" date="2015-05" db="EMBL/GenBank/DDBJ databases">
        <title>Complete genome sequence of Corynebacterium uterequi DSM 45634, isolated from the uterus of a maiden mare.</title>
        <authorList>
            <person name="Ruckert C."/>
            <person name="Albersmeier A."/>
            <person name="Winkler A."/>
            <person name="Tauch A."/>
        </authorList>
    </citation>
    <scope>NUCLEOTIDE SEQUENCE [LARGE SCALE GENOMIC DNA]</scope>
    <source>
        <strain evidence="10">DSM 45634</strain>
    </source>
</reference>
<gene>
    <name evidence="9" type="ORF">CUTER_00335</name>
</gene>
<feature type="domain" description="Major facilitator superfamily (MFS) profile" evidence="8">
    <location>
        <begin position="17"/>
        <end position="406"/>
    </location>
</feature>
<feature type="transmembrane region" description="Helical" evidence="7">
    <location>
        <begin position="291"/>
        <end position="310"/>
    </location>
</feature>
<dbReference type="AlphaFoldDB" id="A0A0G3H9P5"/>
<dbReference type="RefSeq" id="WP_047260462.1">
    <property type="nucleotide sequence ID" value="NZ_CP011546.1"/>
</dbReference>
<keyword evidence="2" id="KW-0813">Transport</keyword>
<dbReference type="PANTHER" id="PTHR23513:SF9">
    <property type="entry name" value="ENTEROBACTIN EXPORTER ENTS"/>
    <property type="match status" value="1"/>
</dbReference>
<keyword evidence="10" id="KW-1185">Reference proteome</keyword>
<dbReference type="Pfam" id="PF05977">
    <property type="entry name" value="MFS_3"/>
    <property type="match status" value="1"/>
</dbReference>
<dbReference type="InterPro" id="IPR020846">
    <property type="entry name" value="MFS_dom"/>
</dbReference>
<dbReference type="PANTHER" id="PTHR23513">
    <property type="entry name" value="INTEGRAL MEMBRANE EFFLUX PROTEIN-RELATED"/>
    <property type="match status" value="1"/>
</dbReference>
<proteinExistence type="predicted"/>
<dbReference type="PATRIC" id="fig|1072256.5.peg.65"/>
<feature type="transmembrane region" description="Helical" evidence="7">
    <location>
        <begin position="316"/>
        <end position="335"/>
    </location>
</feature>
<keyword evidence="5 7" id="KW-1133">Transmembrane helix</keyword>
<accession>A0A0G3H9P5</accession>
<feature type="transmembrane region" description="Helical" evidence="7">
    <location>
        <begin position="107"/>
        <end position="125"/>
    </location>
</feature>
<evidence type="ECO:0000256" key="4">
    <source>
        <dbReference type="ARBA" id="ARBA00022692"/>
    </source>
</evidence>
<feature type="transmembrane region" description="Helical" evidence="7">
    <location>
        <begin position="51"/>
        <end position="70"/>
    </location>
</feature>
<protein>
    <submittedName>
        <fullName evidence="9">Arabinose efflux permease family protein</fullName>
    </submittedName>
</protein>
<feature type="transmembrane region" description="Helical" evidence="7">
    <location>
        <begin position="216"/>
        <end position="239"/>
    </location>
</feature>
<keyword evidence="4 7" id="KW-0812">Transmembrane</keyword>
<organism evidence="9 10">
    <name type="scientific">Corynebacterium uterequi</name>
    <dbReference type="NCBI Taxonomy" id="1072256"/>
    <lineage>
        <taxon>Bacteria</taxon>
        <taxon>Bacillati</taxon>
        <taxon>Actinomycetota</taxon>
        <taxon>Actinomycetes</taxon>
        <taxon>Mycobacteriales</taxon>
        <taxon>Corynebacteriaceae</taxon>
        <taxon>Corynebacterium</taxon>
    </lineage>
</organism>
<evidence type="ECO:0000313" key="9">
    <source>
        <dbReference type="EMBL" id="AKK10096.1"/>
    </source>
</evidence>
<feature type="transmembrane region" description="Helical" evidence="7">
    <location>
        <begin position="146"/>
        <end position="169"/>
    </location>
</feature>
<sequence>MGFRDALADTRPLKVPAFRRLWSANILTQLGAQISVVAVPAQIYALTQSSGYVGLTGMFGVVPLVIFGLYGGSIADAFDKRSVLMVTTVGMIAAAAAFWTVTASGAASVWWLLGIYALQQAFFAVNQPTRTAVVRQLVPFEQLPAATSLNMILMQGGAIIGPLVAGALIPVTGFQWLYAIDAALLLPTLLAVVALPSLPPVGGHAQRAGLRSIASGLSYLLTQPILLAAMGLDLIAMVFGMPRALYPEMADVHFGGSSMMLSLLYSAIAVGAVLGGLFSGWLSRVAAQGRAVVYAIVAWGATIALAGVGVLAGWPVVVIAMLVAAGAADMFSAALRHSIVQQSATESMMGRVQGVYVIIVVGGPQVADMGHGWAAQWGGAGWTTIVGGVAAVVGTVWAVSRLPSFWHYTRPIDSSHRPL</sequence>
<evidence type="ECO:0000256" key="3">
    <source>
        <dbReference type="ARBA" id="ARBA00022475"/>
    </source>
</evidence>
<dbReference type="InterPro" id="IPR010290">
    <property type="entry name" value="TM_effector"/>
</dbReference>
<feature type="transmembrane region" description="Helical" evidence="7">
    <location>
        <begin position="259"/>
        <end position="279"/>
    </location>
</feature>